<evidence type="ECO:0000313" key="2">
    <source>
        <dbReference type="EMBL" id="GIL80818.1"/>
    </source>
</evidence>
<feature type="non-terminal residue" evidence="2">
    <location>
        <position position="1"/>
    </location>
</feature>
<gene>
    <name evidence="2" type="ORF">Vretifemale_9869</name>
</gene>
<proteinExistence type="predicted"/>
<accession>A0A8J4CJE0</accession>
<dbReference type="AlphaFoldDB" id="A0A8J4CJE0"/>
<comment type="caution">
    <text evidence="2">The sequence shown here is derived from an EMBL/GenBank/DDBJ whole genome shotgun (WGS) entry which is preliminary data.</text>
</comment>
<feature type="non-terminal residue" evidence="2">
    <location>
        <position position="410"/>
    </location>
</feature>
<reference evidence="2" key="1">
    <citation type="journal article" date="2021" name="Proc. Natl. Acad. Sci. U.S.A.">
        <title>Three genomes in the algal genus Volvox reveal the fate of a haploid sex-determining region after a transition to homothallism.</title>
        <authorList>
            <person name="Yamamoto K."/>
            <person name="Hamaji T."/>
            <person name="Kawai-Toyooka H."/>
            <person name="Matsuzaki R."/>
            <person name="Takahashi F."/>
            <person name="Nishimura Y."/>
            <person name="Kawachi M."/>
            <person name="Noguchi H."/>
            <person name="Minakuchi Y."/>
            <person name="Umen J.G."/>
            <person name="Toyoda A."/>
            <person name="Nozaki H."/>
        </authorList>
    </citation>
    <scope>NUCLEOTIDE SEQUENCE</scope>
    <source>
        <strain evidence="2">NIES-3786</strain>
    </source>
</reference>
<feature type="region of interest" description="Disordered" evidence="1">
    <location>
        <begin position="1"/>
        <end position="66"/>
    </location>
</feature>
<sequence>VPSDTTPPRTQSQLQPQDTTRVRFRSINGSPQSTPPCRHNAAALPARPAVMAASQSPSQPVRPPPPVQVTIPVPAPAADYSSLLRSTLESPRVSGAGTAAASPTESPSRIPSRHGMIASSTSAPTVAAALAAAAAAAAAPATVAAAVASPRSIGTITTYTISRQQAVAAAAAARRAATAAGGGNKGRNAILPGQVQYRDLIAAAQAASHDGGARARAFHADMEEIDAEIDAYVGDYKFEQYAPDAALAVQTAWRARKVRVFFNRYCAVRWKHLQRQLALVFGPLKQLVLAVLHGRRRMLRRTFEEWRDWVWLGNELFFKLMTKLRASIGSVKEYATPQQLWQLCTPPGGDPWTARLTLGALVANVLIRQMPHRTLALYLGAWRRAVALQVAKRQKAGEVLRRMEHKRFWE</sequence>
<evidence type="ECO:0000256" key="1">
    <source>
        <dbReference type="SAM" id="MobiDB-lite"/>
    </source>
</evidence>
<dbReference type="OrthoDB" id="547375at2759"/>
<feature type="region of interest" description="Disordered" evidence="1">
    <location>
        <begin position="91"/>
        <end position="116"/>
    </location>
</feature>
<dbReference type="EMBL" id="BNCP01000020">
    <property type="protein sequence ID" value="GIL80818.1"/>
    <property type="molecule type" value="Genomic_DNA"/>
</dbReference>
<feature type="compositionally biased region" description="Low complexity" evidence="1">
    <location>
        <begin position="41"/>
        <end position="59"/>
    </location>
</feature>
<name>A0A8J4CJE0_9CHLO</name>
<dbReference type="Proteomes" id="UP000747110">
    <property type="component" value="Unassembled WGS sequence"/>
</dbReference>
<evidence type="ECO:0000313" key="3">
    <source>
        <dbReference type="Proteomes" id="UP000747110"/>
    </source>
</evidence>
<protein>
    <submittedName>
        <fullName evidence="2">Uncharacterized protein</fullName>
    </submittedName>
</protein>
<feature type="compositionally biased region" description="Polar residues" evidence="1">
    <location>
        <begin position="1"/>
        <end position="19"/>
    </location>
</feature>
<organism evidence="2 3">
    <name type="scientific">Volvox reticuliferus</name>
    <dbReference type="NCBI Taxonomy" id="1737510"/>
    <lineage>
        <taxon>Eukaryota</taxon>
        <taxon>Viridiplantae</taxon>
        <taxon>Chlorophyta</taxon>
        <taxon>core chlorophytes</taxon>
        <taxon>Chlorophyceae</taxon>
        <taxon>CS clade</taxon>
        <taxon>Chlamydomonadales</taxon>
        <taxon>Volvocaceae</taxon>
        <taxon>Volvox</taxon>
    </lineage>
</organism>
<keyword evidence="3" id="KW-1185">Reference proteome</keyword>